<dbReference type="AlphaFoldDB" id="A0A9W7XS18"/>
<feature type="domain" description="BZIP" evidence="9">
    <location>
        <begin position="79"/>
        <end position="142"/>
    </location>
</feature>
<dbReference type="GO" id="GO:0005634">
    <property type="term" value="C:nucleus"/>
    <property type="evidence" value="ECO:0007669"/>
    <property type="project" value="UniProtKB-SubCell"/>
</dbReference>
<dbReference type="InterPro" id="IPR004827">
    <property type="entry name" value="bZIP"/>
</dbReference>
<evidence type="ECO:0000256" key="3">
    <source>
        <dbReference type="ARBA" id="ARBA00023015"/>
    </source>
</evidence>
<feature type="compositionally biased region" description="Acidic residues" evidence="8">
    <location>
        <begin position="567"/>
        <end position="576"/>
    </location>
</feature>
<keyword evidence="7" id="KW-0539">Nucleus</keyword>
<feature type="compositionally biased region" description="Basic and acidic residues" evidence="8">
    <location>
        <begin position="706"/>
        <end position="717"/>
    </location>
</feature>
<evidence type="ECO:0000256" key="4">
    <source>
        <dbReference type="ARBA" id="ARBA00023125"/>
    </source>
</evidence>
<gene>
    <name evidence="10" type="ORF">LPJ53_005640</name>
</gene>
<feature type="compositionally biased region" description="Acidic residues" evidence="8">
    <location>
        <begin position="543"/>
        <end position="553"/>
    </location>
</feature>
<dbReference type="GO" id="GO:0045944">
    <property type="term" value="P:positive regulation of transcription by RNA polymerase II"/>
    <property type="evidence" value="ECO:0007669"/>
    <property type="project" value="InterPro"/>
</dbReference>
<evidence type="ECO:0000256" key="8">
    <source>
        <dbReference type="SAM" id="MobiDB-lite"/>
    </source>
</evidence>
<evidence type="ECO:0000256" key="2">
    <source>
        <dbReference type="ARBA" id="ARBA00007163"/>
    </source>
</evidence>
<accession>A0A9W7XS18</accession>
<keyword evidence="3" id="KW-0805">Transcription regulation</keyword>
<dbReference type="Proteomes" id="UP001149813">
    <property type="component" value="Unassembled WGS sequence"/>
</dbReference>
<evidence type="ECO:0000313" key="11">
    <source>
        <dbReference type="Proteomes" id="UP001149813"/>
    </source>
</evidence>
<proteinExistence type="inferred from homology"/>
<dbReference type="Gene3D" id="1.20.5.170">
    <property type="match status" value="1"/>
</dbReference>
<dbReference type="SMART" id="SM00338">
    <property type="entry name" value="BRLZ"/>
    <property type="match status" value="1"/>
</dbReference>
<dbReference type="Pfam" id="PF00170">
    <property type="entry name" value="bZIP_1"/>
    <property type="match status" value="1"/>
</dbReference>
<dbReference type="PROSITE" id="PS50217">
    <property type="entry name" value="BZIP"/>
    <property type="match status" value="1"/>
</dbReference>
<evidence type="ECO:0000313" key="10">
    <source>
        <dbReference type="EMBL" id="KAJ1719626.1"/>
    </source>
</evidence>
<feature type="compositionally biased region" description="Basic residues" evidence="8">
    <location>
        <begin position="607"/>
        <end position="618"/>
    </location>
</feature>
<dbReference type="SUPFAM" id="SSF57959">
    <property type="entry name" value="Leucine zipper domain"/>
    <property type="match status" value="1"/>
</dbReference>
<feature type="region of interest" description="Disordered" evidence="8">
    <location>
        <begin position="59"/>
        <end position="78"/>
    </location>
</feature>
<comment type="similarity">
    <text evidence="2">Belongs to the bZIP family.</text>
</comment>
<protein>
    <recommendedName>
        <fullName evidence="9">BZIP domain-containing protein</fullName>
    </recommendedName>
</protein>
<dbReference type="OrthoDB" id="5585315at2759"/>
<sequence>MTAVAQTATKVIKGEVGTGGGVGTGSSENMSSSDQAAGLKRKQSELYMTTAGEVDLSLLPPPRAGRPLRSANTDPGMQEARKRARVLRNRAAAQLSREKKRMHLEQLEQENDELKAKNEMLEQRLGRAEDANADLSARLDSLAKQMQSFQNLVLGSENTQHQQHQNGAGLTSPMVDWSSVTPLVASPLLQACASTAACTPAPGRSSSTNSILSFTNATSTTPVTATPRTSTPTASPMSSLASSCLVTPKAAEVVSTSLSILSSIAGATLPSPATMEPSSAVMELFPNIVAGSSDLADKGLSESAALLSRIARGISDCTPRRATSMSDVKNSSNNMSVGTASALTSSDIGGLASLELISSWLGHGSRTGMALRRVAGDEPVDQVSALVSKLTSASVTSPRTPRATRSAGPALMTEAEAEAALLMLASPKRREKEIEKLKEQLDGSDKAQLMSATGSNAESEDEPFMSAEESPVSAPVAQKDDMGDISDLSDVEDPHFSTIMTKAAGSATLTALADAEEVSAENLKTKKQPATKGNHIVFGSDVEMSDNDEDDYDNNNSQNVDKHAHDSDDDDDDDAPEVLGAKKTESENPTTEAAEDRPQQSSETKSAKKRRRSRKRKATTAAESKSNGVGKAVRNKVEEAIAKMSIRPEFEMPKDIPDELRIDLAAHAQQVALKRQKLAEDGSSTTMLDGKIDLSVLEQFTSETVSQKDDGKKEGASSKKSKKAKKAPRSDSERVVEGIRVVAANRRDSPTSLLDSLAQAVPRKVMGFAMQKTGGKRVRHADPLVGIARKRGISSIHFLKN</sequence>
<feature type="region of interest" description="Disordered" evidence="8">
    <location>
        <begin position="438"/>
        <end position="491"/>
    </location>
</feature>
<feature type="region of interest" description="Disordered" evidence="8">
    <location>
        <begin position="517"/>
        <end position="634"/>
    </location>
</feature>
<dbReference type="GO" id="GO:0000981">
    <property type="term" value="F:DNA-binding transcription factor activity, RNA polymerase II-specific"/>
    <property type="evidence" value="ECO:0007669"/>
    <property type="project" value="InterPro"/>
</dbReference>
<dbReference type="PANTHER" id="PTHR46714:SF6">
    <property type="entry name" value="TRANSCRIPTIONAL ACTIVATOR HAC1"/>
    <property type="match status" value="1"/>
</dbReference>
<feature type="region of interest" description="Disordered" evidence="8">
    <location>
        <begin position="15"/>
        <end position="41"/>
    </location>
</feature>
<evidence type="ECO:0000256" key="6">
    <source>
        <dbReference type="ARBA" id="ARBA00023230"/>
    </source>
</evidence>
<feature type="region of interest" description="Disordered" evidence="8">
    <location>
        <begin position="703"/>
        <end position="735"/>
    </location>
</feature>
<dbReference type="PANTHER" id="PTHR46714">
    <property type="entry name" value="TRANSCRIPTIONAL ACTIVATOR HAC1"/>
    <property type="match status" value="1"/>
</dbReference>
<dbReference type="InterPro" id="IPR046347">
    <property type="entry name" value="bZIP_sf"/>
</dbReference>
<organism evidence="10 11">
    <name type="scientific">Coemansia erecta</name>
    <dbReference type="NCBI Taxonomy" id="147472"/>
    <lineage>
        <taxon>Eukaryota</taxon>
        <taxon>Fungi</taxon>
        <taxon>Fungi incertae sedis</taxon>
        <taxon>Zoopagomycota</taxon>
        <taxon>Kickxellomycotina</taxon>
        <taxon>Kickxellomycetes</taxon>
        <taxon>Kickxellales</taxon>
        <taxon>Kickxellaceae</taxon>
        <taxon>Coemansia</taxon>
    </lineage>
</organism>
<evidence type="ECO:0000256" key="5">
    <source>
        <dbReference type="ARBA" id="ARBA00023163"/>
    </source>
</evidence>
<name>A0A9W7XS18_9FUNG</name>
<dbReference type="InterPro" id="IPR044280">
    <property type="entry name" value="Hac1/HY5"/>
</dbReference>
<comment type="subcellular location">
    <subcellularLocation>
        <location evidence="1">Nucleus</location>
    </subcellularLocation>
</comment>
<evidence type="ECO:0000256" key="1">
    <source>
        <dbReference type="ARBA" id="ARBA00004123"/>
    </source>
</evidence>
<evidence type="ECO:0000259" key="9">
    <source>
        <dbReference type="PROSITE" id="PS50217"/>
    </source>
</evidence>
<dbReference type="GO" id="GO:0003677">
    <property type="term" value="F:DNA binding"/>
    <property type="evidence" value="ECO:0007669"/>
    <property type="project" value="UniProtKB-KW"/>
</dbReference>
<keyword evidence="5" id="KW-0804">Transcription</keyword>
<dbReference type="GO" id="GO:0006986">
    <property type="term" value="P:response to unfolded protein"/>
    <property type="evidence" value="ECO:0007669"/>
    <property type="project" value="UniProtKB-KW"/>
</dbReference>
<evidence type="ECO:0000256" key="7">
    <source>
        <dbReference type="ARBA" id="ARBA00023242"/>
    </source>
</evidence>
<feature type="region of interest" description="Disordered" evidence="8">
    <location>
        <begin position="219"/>
        <end position="239"/>
    </location>
</feature>
<reference evidence="10" key="1">
    <citation type="submission" date="2022-07" db="EMBL/GenBank/DDBJ databases">
        <title>Phylogenomic reconstructions and comparative analyses of Kickxellomycotina fungi.</title>
        <authorList>
            <person name="Reynolds N.K."/>
            <person name="Stajich J.E."/>
            <person name="Barry K."/>
            <person name="Grigoriev I.V."/>
            <person name="Crous P."/>
            <person name="Smith M.E."/>
        </authorList>
    </citation>
    <scope>NUCLEOTIDE SEQUENCE</scope>
    <source>
        <strain evidence="10">NBRC 32514</strain>
    </source>
</reference>
<keyword evidence="4" id="KW-0238">DNA-binding</keyword>
<keyword evidence="6" id="KW-0834">Unfolded protein response</keyword>
<keyword evidence="11" id="KW-1185">Reference proteome</keyword>
<dbReference type="EMBL" id="JANBOJ010000364">
    <property type="protein sequence ID" value="KAJ1719626.1"/>
    <property type="molecule type" value="Genomic_DNA"/>
</dbReference>
<comment type="caution">
    <text evidence="10">The sequence shown here is derived from an EMBL/GenBank/DDBJ whole genome shotgun (WGS) entry which is preliminary data.</text>
</comment>